<dbReference type="InterPro" id="IPR017191">
    <property type="entry name" value="Junctophilin"/>
</dbReference>
<evidence type="ECO:0000256" key="7">
    <source>
        <dbReference type="ARBA" id="ARBA00022737"/>
    </source>
</evidence>
<evidence type="ECO:0000256" key="10">
    <source>
        <dbReference type="ARBA" id="ARBA00023136"/>
    </source>
</evidence>
<feature type="compositionally biased region" description="Polar residues" evidence="11">
    <location>
        <begin position="849"/>
        <end position="866"/>
    </location>
</feature>
<comment type="subcellular location">
    <subcellularLocation>
        <location evidence="3">Cell membrane</location>
    </subcellularLocation>
    <subcellularLocation>
        <location evidence="2">Endomembrane system</location>
        <topology evidence="2">Peripheral membrane protein</topology>
    </subcellularLocation>
    <subcellularLocation>
        <location evidence="1">Endoplasmic reticulum membrane</location>
        <topology evidence="1">Single-pass type IV membrane protein</topology>
    </subcellularLocation>
</comment>
<comment type="caution">
    <text evidence="13">The sequence shown here is derived from an EMBL/GenBank/DDBJ whole genome shotgun (WGS) entry which is preliminary data.</text>
</comment>
<feature type="region of interest" description="Disordered" evidence="11">
    <location>
        <begin position="591"/>
        <end position="615"/>
    </location>
</feature>
<protein>
    <recommendedName>
        <fullName evidence="15">Junctophilin</fullName>
    </recommendedName>
</protein>
<dbReference type="InterPro" id="IPR003409">
    <property type="entry name" value="MORN"/>
</dbReference>
<keyword evidence="5" id="KW-1003">Cell membrane</keyword>
<feature type="compositionally biased region" description="Basic and acidic residues" evidence="11">
    <location>
        <begin position="883"/>
        <end position="903"/>
    </location>
</feature>
<sequence length="1513" mass="168652">METQRGRFDFNDGGTYIGHWQRGCAHGLGMSTGPNGVGEYSGRWDAGFETCGVYVWPNGNSYAGTWAKGKRHGVGQQIRGRWLYQGQFTDGVCGPLGIKTTLNGKSSYEGCWSMNRFEGYGIETCSDGSIYAGGWSKGLRHGLGVRRSYLGTRTPTIQLKATDELSIVSSAADKINQPASAVRQSTPEIELSAGDSKCADIVDEARVSRKAQIGRSIMKRLRKQYSAMELGYSASPGRLSLACKSPVTSPALGPALCSAGTYIEPNETGCSAISVATANSEGSLKIKPPESRDRSTSAVLEVYAGEWYEDKRSGYGVWICSTGLRYLGEWVDNQRHGYGILHYPDGTQDEGQFLANQISTRVNRKNKIHILRQNKLKDLVELTVVRATAAANEARNISAEQAREKAQLARKIAQDATSVISEAREASEKARELATQIDPHFHQPGPEWEAKKRIVAPSTLRPLEPRPVDPTVEFVMELSSGSLSQIDKRQARAVRFGRLWQTKIKKGKLQHLFSLDSSPQANGHRLSNLFDTFERFAQLSNPSYTGLSIIQSTDKVEVSRNESFDECISEDETGQQTSGLHRRILKHRSASVTEDLLDDRGGQPASTSQRVCHPNPEECASELTLSPRTIHFQEGLNFQSQKSPDSVGPLTEDDAPEAAPKLPSPSRSPEKIHPDYLSVRFFTPKHSGESSSYPKQAEFAVPSESPSSDTLIALNFNQESSWRKVRCNSAKVDPVTRTPYSPATYTARTEDPICQTTSVTNGNLSTILAVSIESHISPNPQVVEHQQKNFQNTLSSQLGQHAPKLGSQKKKTQDSGYLSSDRSFSLRNSTQSIARHTRMNPFEDRINRPPSNLTTEQSMQTCNSQRMLDFAEPSQKNTGAPPDPKKPRSVTELESSPHGRSEYKSVTTRRKLAALRTSRCRKYFCNYSSSPHGADDLSSKAGQTKRLRCSSGLPLSQCNEQFSTQSTPYYVPLAMHQRTISKMHNIPSTYPDEELIFSDGDAISLRSECSLPTIRSAPLNHTVPSFEIRSPNWQECMAESGRIASQLPKQSPLGRGTNDARYTNPLWYGYGNGRDLHSMGQFEIFNPNKIRAAIPSSPYQQLRTKLASHIPTPVWTSNGACHSLDQNRCQTQPILVTSPAQQSHYIPHDSYSLFSQTIPTGYQSGKVRDPQNDKVHFLHPELPVIFRESSDERVLRVPHRAHSVEVTDDWAFCGNPYCPSRRNIYSYSRMSEHLKTKRSHSGHKYYFPMTNVSSENHRPVNPYSIRPRSHQDRGTPVREQTIKDYQPLKQESAQRSHEVGDKCPFLTNISVIKAPSVNTIDSTLGENTSNFEMNAQPETSHWNAFSCFEDCMNRSNTFGPHNHTDVKHTRRISWPRHLIQQAPRESKSPSRRNSEQSNSSSTIIASSSSPPTPTSQEPSYSRVESLTSHKKRSELREGQAVNLTEQSTKQRLEHGDHLLAWLQEDQTALRSFKVWVWQNAAGVAMFLLNLIVLILVVIVSHLNGLSRSRQPET</sequence>
<name>A0A8S9YZG9_9TREM</name>
<keyword evidence="8" id="KW-0256">Endoplasmic reticulum</keyword>
<evidence type="ECO:0000256" key="8">
    <source>
        <dbReference type="ARBA" id="ARBA00022824"/>
    </source>
</evidence>
<dbReference type="GO" id="GO:0005886">
    <property type="term" value="C:plasma membrane"/>
    <property type="evidence" value="ECO:0007669"/>
    <property type="project" value="UniProtKB-SubCell"/>
</dbReference>
<dbReference type="Proteomes" id="UP000822476">
    <property type="component" value="Unassembled WGS sequence"/>
</dbReference>
<dbReference type="EMBL" id="JTDE01001609">
    <property type="protein sequence ID" value="KAF7258640.1"/>
    <property type="molecule type" value="Genomic_DNA"/>
</dbReference>
<feature type="region of interest" description="Disordered" evidence="11">
    <location>
        <begin position="800"/>
        <end position="910"/>
    </location>
</feature>
<comment type="similarity">
    <text evidence="4">Belongs to the junctophilin family.</text>
</comment>
<evidence type="ECO:0000256" key="12">
    <source>
        <dbReference type="SAM" id="Phobius"/>
    </source>
</evidence>
<dbReference type="PANTHER" id="PTHR23085">
    <property type="entry name" value="GH28348P"/>
    <property type="match status" value="1"/>
</dbReference>
<dbReference type="SUPFAM" id="SSF82185">
    <property type="entry name" value="Histone H3 K4-specific methyltransferase SET7/9 N-terminal domain"/>
    <property type="match status" value="2"/>
</dbReference>
<dbReference type="GO" id="GO:0005789">
    <property type="term" value="C:endoplasmic reticulum membrane"/>
    <property type="evidence" value="ECO:0007669"/>
    <property type="project" value="UniProtKB-SubCell"/>
</dbReference>
<accession>A0A8S9YZG9</accession>
<feature type="compositionally biased region" description="Polar residues" evidence="11">
    <location>
        <begin position="814"/>
        <end position="834"/>
    </location>
</feature>
<evidence type="ECO:0000256" key="6">
    <source>
        <dbReference type="ARBA" id="ARBA00022692"/>
    </source>
</evidence>
<dbReference type="PANTHER" id="PTHR23085:SF16">
    <property type="entry name" value="GH28348P"/>
    <property type="match status" value="1"/>
</dbReference>
<evidence type="ECO:0000256" key="2">
    <source>
        <dbReference type="ARBA" id="ARBA00004184"/>
    </source>
</evidence>
<evidence type="ECO:0000256" key="9">
    <source>
        <dbReference type="ARBA" id="ARBA00022989"/>
    </source>
</evidence>
<proteinExistence type="inferred from homology"/>
<keyword evidence="7" id="KW-0677">Repeat</keyword>
<dbReference type="Pfam" id="PF02493">
    <property type="entry name" value="MORN"/>
    <property type="match status" value="7"/>
</dbReference>
<evidence type="ECO:0000256" key="1">
    <source>
        <dbReference type="ARBA" id="ARBA00004163"/>
    </source>
</evidence>
<feature type="compositionally biased region" description="Basic and acidic residues" evidence="11">
    <location>
        <begin position="1384"/>
        <end position="1394"/>
    </location>
</feature>
<keyword evidence="9 12" id="KW-1133">Transmembrane helix</keyword>
<dbReference type="GO" id="GO:0030314">
    <property type="term" value="C:junctional membrane complex"/>
    <property type="evidence" value="ECO:0007669"/>
    <property type="project" value="InterPro"/>
</dbReference>
<reference evidence="13" key="1">
    <citation type="submission" date="2019-07" db="EMBL/GenBank/DDBJ databases">
        <title>Annotation for the trematode Paragonimus miyazaki's.</title>
        <authorList>
            <person name="Choi Y.-J."/>
        </authorList>
    </citation>
    <scope>NUCLEOTIDE SEQUENCE</scope>
    <source>
        <strain evidence="13">Japan</strain>
    </source>
</reference>
<evidence type="ECO:0000256" key="11">
    <source>
        <dbReference type="SAM" id="MobiDB-lite"/>
    </source>
</evidence>
<feature type="transmembrane region" description="Helical" evidence="12">
    <location>
        <begin position="1475"/>
        <end position="1499"/>
    </location>
</feature>
<evidence type="ECO:0000256" key="5">
    <source>
        <dbReference type="ARBA" id="ARBA00022475"/>
    </source>
</evidence>
<feature type="region of interest" description="Disordered" evidence="11">
    <location>
        <begin position="638"/>
        <end position="672"/>
    </location>
</feature>
<dbReference type="SMART" id="SM00698">
    <property type="entry name" value="MORN"/>
    <property type="match status" value="7"/>
</dbReference>
<keyword evidence="10 12" id="KW-0472">Membrane</keyword>
<evidence type="ECO:0000256" key="4">
    <source>
        <dbReference type="ARBA" id="ARBA00008599"/>
    </source>
</evidence>
<feature type="compositionally biased region" description="Low complexity" evidence="11">
    <location>
        <begin position="1395"/>
        <end position="1419"/>
    </location>
</feature>
<dbReference type="Gene3D" id="2.20.110.10">
    <property type="entry name" value="Histone H3 K4-specific methyltransferase SET7/9 N-terminal domain"/>
    <property type="match status" value="2"/>
</dbReference>
<evidence type="ECO:0000256" key="3">
    <source>
        <dbReference type="ARBA" id="ARBA00004236"/>
    </source>
</evidence>
<organism evidence="13 14">
    <name type="scientific">Paragonimus skrjabini miyazakii</name>
    <dbReference type="NCBI Taxonomy" id="59628"/>
    <lineage>
        <taxon>Eukaryota</taxon>
        <taxon>Metazoa</taxon>
        <taxon>Spiralia</taxon>
        <taxon>Lophotrochozoa</taxon>
        <taxon>Platyhelminthes</taxon>
        <taxon>Trematoda</taxon>
        <taxon>Digenea</taxon>
        <taxon>Plagiorchiida</taxon>
        <taxon>Troglotremata</taxon>
        <taxon>Troglotrematidae</taxon>
        <taxon>Paragonimus</taxon>
    </lineage>
</organism>
<evidence type="ECO:0000313" key="14">
    <source>
        <dbReference type="Proteomes" id="UP000822476"/>
    </source>
</evidence>
<feature type="region of interest" description="Disordered" evidence="11">
    <location>
        <begin position="1358"/>
        <end position="1448"/>
    </location>
</feature>
<keyword evidence="14" id="KW-1185">Reference proteome</keyword>
<evidence type="ECO:0008006" key="15">
    <source>
        <dbReference type="Google" id="ProtNLM"/>
    </source>
</evidence>
<evidence type="ECO:0000313" key="13">
    <source>
        <dbReference type="EMBL" id="KAF7258640.1"/>
    </source>
</evidence>
<gene>
    <name evidence="13" type="ORF">EG68_04338</name>
</gene>
<keyword evidence="6 12" id="KW-0812">Transmembrane</keyword>
<dbReference type="OrthoDB" id="284854at2759"/>